<comment type="caution">
    <text evidence="2">The sequence shown here is derived from an EMBL/GenBank/DDBJ whole genome shotgun (WGS) entry which is preliminary data.</text>
</comment>
<evidence type="ECO:0000313" key="4">
    <source>
        <dbReference type="Proteomes" id="UP000226079"/>
    </source>
</evidence>
<feature type="domain" description="Nucleotide modification associated" evidence="1">
    <location>
        <begin position="17"/>
        <end position="50"/>
    </location>
</feature>
<evidence type="ECO:0000313" key="2">
    <source>
        <dbReference type="EMBL" id="PFG15494.1"/>
    </source>
</evidence>
<dbReference type="EMBL" id="PDJC01000001">
    <property type="protein sequence ID" value="PFG18452.1"/>
    <property type="molecule type" value="Genomic_DNA"/>
</dbReference>
<gene>
    <name evidence="2" type="ORF">ATK74_0012</name>
    <name evidence="3" type="ORF">ATK74_3042</name>
</gene>
<dbReference type="RefSeq" id="WP_098459121.1">
    <property type="nucleotide sequence ID" value="NZ_PDJC01000001.1"/>
</dbReference>
<reference evidence="2 4" key="1">
    <citation type="submission" date="2017-10" db="EMBL/GenBank/DDBJ databases">
        <title>Sequencing the genomes of 1000 actinobacteria strains.</title>
        <authorList>
            <person name="Klenk H.-P."/>
        </authorList>
    </citation>
    <scope>NUCLEOTIDE SEQUENCE [LARGE SCALE GENOMIC DNA]</scope>
    <source>
        <strain evidence="2 4">DSM 15597</strain>
    </source>
</reference>
<dbReference type="OrthoDB" id="2080678at2"/>
<dbReference type="AlphaFoldDB" id="A0A2A9CM69"/>
<dbReference type="EMBL" id="PDJC01000001">
    <property type="protein sequence ID" value="PFG15494.1"/>
    <property type="molecule type" value="Genomic_DNA"/>
</dbReference>
<dbReference type="InterPro" id="IPR041180">
    <property type="entry name" value="Nmad2"/>
</dbReference>
<evidence type="ECO:0000259" key="1">
    <source>
        <dbReference type="Pfam" id="PF18753"/>
    </source>
</evidence>
<evidence type="ECO:0000313" key="3">
    <source>
        <dbReference type="EMBL" id="PFG18452.1"/>
    </source>
</evidence>
<sequence length="274" mass="29909">MADDARTGPANPNRVDALFSYVVATDSGFAPNPFFGVCTLACCKPAIRRAIGGRLLRQSGRADITELRRSDPGYIRAQNIWVVGLAGVGLRGRPHRSVVFVMQVTDVLDFESYHREYPQKRPMRTPPATSVDPAWHGDAIYTGNDPATARQLAPSAHSNGEAEDEGNKWHDLGGRYVLVSDHFVYFGPDAPYLPIEGKLHRGRGHRSNHGAEAIAELEALLNGEWAELLDDPERRVSFVAGDQPSCDCGCATIHADSDRHRSTGVGTRALATRL</sequence>
<dbReference type="Proteomes" id="UP000226079">
    <property type="component" value="Unassembled WGS sequence"/>
</dbReference>
<protein>
    <recommendedName>
        <fullName evidence="1">Nucleotide modification associated domain-containing protein</fullName>
    </recommendedName>
</protein>
<proteinExistence type="predicted"/>
<feature type="domain" description="Nucleotide modification associated" evidence="1">
    <location>
        <begin position="81"/>
        <end position="233"/>
    </location>
</feature>
<dbReference type="Pfam" id="PF18753">
    <property type="entry name" value="Nmad2"/>
    <property type="match status" value="2"/>
</dbReference>
<name>A0A2A9CM69_9ACTN</name>
<organism evidence="2 4">
    <name type="scientific">Propionicimonas paludicola</name>
    <dbReference type="NCBI Taxonomy" id="185243"/>
    <lineage>
        <taxon>Bacteria</taxon>
        <taxon>Bacillati</taxon>
        <taxon>Actinomycetota</taxon>
        <taxon>Actinomycetes</taxon>
        <taxon>Propionibacteriales</taxon>
        <taxon>Nocardioidaceae</taxon>
        <taxon>Propionicimonas</taxon>
    </lineage>
</organism>
<keyword evidence="4" id="KW-1185">Reference proteome</keyword>
<accession>A0A2A9CM69</accession>